<proteinExistence type="predicted"/>
<evidence type="ECO:0000313" key="2">
    <source>
        <dbReference type="EMBL" id="CAJ1584809.1"/>
    </source>
</evidence>
<protein>
    <submittedName>
        <fullName evidence="2">Uncharacterized protein</fullName>
    </submittedName>
</protein>
<feature type="region of interest" description="Disordered" evidence="1">
    <location>
        <begin position="187"/>
        <end position="208"/>
    </location>
</feature>
<gene>
    <name evidence="2" type="ORF">MU0050_003387</name>
</gene>
<evidence type="ECO:0000313" key="3">
    <source>
        <dbReference type="Proteomes" id="UP001190466"/>
    </source>
</evidence>
<dbReference type="EMBL" id="OY726395">
    <property type="protein sequence ID" value="CAJ1584809.1"/>
    <property type="molecule type" value="Genomic_DNA"/>
</dbReference>
<dbReference type="Proteomes" id="UP001190466">
    <property type="component" value="Chromosome"/>
</dbReference>
<keyword evidence="3" id="KW-1185">Reference proteome</keyword>
<accession>A0ABM9MGU5</accession>
<reference evidence="2 3" key="1">
    <citation type="submission" date="2023-08" db="EMBL/GenBank/DDBJ databases">
        <authorList>
            <person name="Folkvardsen B D."/>
            <person name="Norman A."/>
        </authorList>
    </citation>
    <scope>NUCLEOTIDE SEQUENCE [LARGE SCALE GENOMIC DNA]</scope>
    <source>
        <strain evidence="2 3">Mu0050</strain>
    </source>
</reference>
<dbReference type="RefSeq" id="WP_316510724.1">
    <property type="nucleotide sequence ID" value="NZ_OY726395.1"/>
</dbReference>
<organism evidence="2 3">
    <name type="scientific">[Mycobacterium] wendilense</name>
    <dbReference type="NCBI Taxonomy" id="3064284"/>
    <lineage>
        <taxon>Bacteria</taxon>
        <taxon>Bacillati</taxon>
        <taxon>Actinomycetota</taxon>
        <taxon>Actinomycetes</taxon>
        <taxon>Mycobacteriales</taxon>
        <taxon>Mycobacteriaceae</taxon>
        <taxon>Mycolicibacter</taxon>
    </lineage>
</organism>
<evidence type="ECO:0000256" key="1">
    <source>
        <dbReference type="SAM" id="MobiDB-lite"/>
    </source>
</evidence>
<name>A0ABM9MGU5_9MYCO</name>
<sequence length="208" mass="23899">MAKLDITTQIRNIDRYLETLVNPRHRRIIANYRRHAIFEITGHKERIFTPEMTVEEPVYYLNANGMSLTLQGREEVLGFYSSLEEREATVMVVEDERLAVADWGFASEAWFNSYMPGHLVPEGWDADPDKLYILRQHIAMNWPYDEAGRMMGEHVYEHADLAELTEVAEDEFITLAEAREKLLPLQQELPAYDGTPQTAATRGSGVPV</sequence>